<comment type="function">
    <text evidence="1">Hexon-linking protein-N: Structural component of the virion that acts as a cement protein on the capsid interior and which glue the peripentonal hexons and group-of-nine hexons together.</text>
</comment>
<keyword evidence="1" id="KW-0597">Phosphoprotein</keyword>
<accession>A0A9W4BUB3</accession>
<dbReference type="GO" id="GO:0031423">
    <property type="term" value="F:hexon binding"/>
    <property type="evidence" value="ECO:0007669"/>
    <property type="project" value="InterPro"/>
</dbReference>
<comment type="subcellular location">
    <molecule>Hexon-linking protein-N</molecule>
    <subcellularLocation>
        <location evidence="1">Virion</location>
    </subcellularLocation>
    <text evidence="1">Located on the inner side of the capsid shell. Present in 120 copies per virion.</text>
</comment>
<dbReference type="HAMAP" id="MF_04049">
    <property type="entry name" value="ADV_CAP8"/>
    <property type="match status" value="1"/>
</dbReference>
<keyword evidence="1" id="KW-0426">Late protein</keyword>
<feature type="peptide" id="PRO_5041027642" description="Hexon-linking protein-C" evidence="1">
    <location>
        <begin position="153"/>
        <end position="223"/>
    </location>
</feature>
<organismHost>
    <name type="scientific">Bos taurus</name>
    <name type="common">Bovine</name>
    <dbReference type="NCBI Taxonomy" id="9913"/>
</organismHost>
<comment type="function">
    <text evidence="1">Hexon-linking protein-C: Structural component of the virion that acts as a cement protein on the capsid interior and which glue the peripentonal hexons and group-of-nine hexons together.</text>
</comment>
<comment type="PTM">
    <text evidence="1">Cleaved by the viral protease during virion maturation. May cause the middle segment to be shed from the capsid.</text>
</comment>
<protein>
    <recommendedName>
        <fullName evidence="1">Pre-hexon-linking protein VIII</fullName>
    </recommendedName>
    <alternativeName>
        <fullName evidence="1">Pre-protein VIII</fullName>
        <shortName evidence="1">pVIII</shortName>
    </alternativeName>
    <component>
        <recommendedName>
            <fullName evidence="1">Hexon-linking protein-N</fullName>
        </recommendedName>
        <alternativeName>
            <fullName evidence="1">12.1 kDa protein VIII</fullName>
        </alternativeName>
        <alternativeName>
            <fullName evidence="1">Protein VIII-N</fullName>
        </alternativeName>
    </component>
    <component>
        <recommendedName>
            <fullName evidence="1">Hexon-linking protein-C</fullName>
        </recommendedName>
        <alternativeName>
            <fullName evidence="1">7.6 kDa protein VIII</fullName>
        </alternativeName>
        <alternativeName>
            <fullName evidence="1">Protein VIII-C</fullName>
        </alternativeName>
    </component>
</protein>
<comment type="induction">
    <text evidence="1">Expressed in the late phase of the viral replicative cycle.</text>
</comment>
<dbReference type="EMBL" id="LC621239">
    <property type="protein sequence ID" value="BCT90781.1"/>
    <property type="molecule type" value="Genomic_DNA"/>
</dbReference>
<sequence>MSKEIPTPYMWTFQPQLGQAAGASQDYSTRMNWLSAGPSMISQVDSIRAERNRILLHQAAVSATPRAIMNPPAWPASRLFQPVDTVQTLELPRNELLETAMTNSGMQLAGGGVHRTKDIKPEDLVGRGIQLNSYQPPTTRLRPDGVFQLAGGSRSSFNPSINTLLTLQPAASVPRSGGIGEVQFVHEFVPSVYFQPFSGPPGSYPDEFIYNFDVATDSIDGYA</sequence>
<comment type="subcellular location">
    <molecule>Hexon-linking protein-C</molecule>
    <subcellularLocation>
        <location evidence="1">Virion</location>
    </subcellularLocation>
    <text evidence="1">Located on the inner side of the capsid shell. Present in 120 copies per virion.</text>
</comment>
<dbReference type="GO" id="GO:0019028">
    <property type="term" value="C:viral capsid"/>
    <property type="evidence" value="ECO:0007669"/>
    <property type="project" value="UniProtKB-UniRule"/>
</dbReference>
<dbReference type="Gene3D" id="6.10.250.1460">
    <property type="match status" value="1"/>
</dbReference>
<comment type="miscellaneous">
    <text evidence="1">All late proteins expressed from the major late promoter are produced by alternative splicing and alternative polyadenylation of the same gene giving rise to non-overlapping ORFs. A leader sequence is present in the N-terminus of all these mRNAs and is recognized by the viral shutoff protein to provide expression although conventional translation via ribosome scanning from the cap has been shut off in the host cell.</text>
</comment>
<reference evidence="2" key="1">
    <citation type="submission" date="2021-03" db="EMBL/GenBank/DDBJ databases">
        <title>First isolation, molecular characterization, and serological survey of bovine adenovirus type 2 in Japan.</title>
        <authorList>
            <person name="Kumagai A."/>
            <person name="Hatama S."/>
        </authorList>
    </citation>
    <scope>NUCLEOTIDE SEQUENCE</scope>
    <source>
        <strain evidence="2">KY19-1</strain>
    </source>
</reference>
<proteinExistence type="evidence at transcript level"/>
<feature type="chain" id="PRO_5041027641" description="Pre-hexon-linking protein VIII" evidence="1">
    <location>
        <begin position="1"/>
        <end position="223"/>
    </location>
</feature>
<dbReference type="Proteomes" id="UP000664909">
    <property type="component" value="Segment"/>
</dbReference>
<gene>
    <name evidence="1" type="primary">L4</name>
</gene>
<dbReference type="GO" id="GO:0042025">
    <property type="term" value="C:host cell nucleus"/>
    <property type="evidence" value="ECO:0007669"/>
    <property type="project" value="UniProtKB-SubCell"/>
</dbReference>
<dbReference type="InterPro" id="IPR000646">
    <property type="entry name" value="Adeno_PVIII"/>
</dbReference>
<feature type="site" description="Cleavage; by viral protease" evidence="1">
    <location>
        <begin position="111"/>
        <end position="112"/>
    </location>
</feature>
<feature type="site" description="Cleavage; by viral protease" evidence="1">
    <location>
        <begin position="152"/>
        <end position="153"/>
    </location>
</feature>
<name>A0A9W4BUB3_ADEB2</name>
<organism evidence="2">
    <name type="scientific">Bovine adenovirus 2</name>
    <name type="common">BAdV-2</name>
    <name type="synonym">Mastadenovirus bos2</name>
    <dbReference type="NCBI Taxonomy" id="114429"/>
    <lineage>
        <taxon>Viruses</taxon>
        <taxon>Varidnaviria</taxon>
        <taxon>Bamfordvirae</taxon>
        <taxon>Preplasmiviricota</taxon>
        <taxon>Polisuviricotina</taxon>
        <taxon>Pharingeaviricetes</taxon>
        <taxon>Rowavirales</taxon>
        <taxon>Adenoviridae</taxon>
        <taxon>Mastadenovirus</taxon>
        <taxon>Mastadenovirus bovidae</taxon>
        <taxon>Ovine mastadenovirus A</taxon>
    </lineage>
</organism>
<comment type="caution">
    <text evidence="1">Lacks conserved residue(s) required for the propagation of feature annotation.</text>
</comment>
<evidence type="ECO:0000313" key="2">
    <source>
        <dbReference type="EMBL" id="BCT90781.1"/>
    </source>
</evidence>
<comment type="similarity">
    <text evidence="1">Belongs to the adenoviridae hexon-linking protein family.</text>
</comment>
<feature type="peptide" id="PRO_5041027640" description="Hexon-linking protein-N" evidence="1">
    <location>
        <begin position="1"/>
        <end position="111"/>
    </location>
</feature>
<feature type="modified residue" description="Phosphothreonine; by host" evidence="1">
    <location>
        <position position="64"/>
    </location>
</feature>
<comment type="subcellular location">
    <molecule>Pre-hexon-linking protein VIII</molecule>
    <subcellularLocation>
        <location evidence="1">Host nucleus</location>
    </subcellularLocation>
</comment>
<evidence type="ECO:0000256" key="1">
    <source>
        <dbReference type="HAMAP-Rule" id="MF_04049"/>
    </source>
</evidence>
<comment type="subunit">
    <text evidence="1">Interacts with the peripentonal hexons as well as the hexons in the facets. Part of a complex composed of the core-capsid bridging protein, the endosome lysis protein VI and the hexon-linking protein VIII; these interactions bridge the virus core to the capsid.</text>
</comment>
<keyword evidence="1" id="KW-0167">Capsid protein</keyword>
<keyword evidence="1" id="KW-0946">Virion</keyword>
<keyword evidence="1" id="KW-1048">Host nucleus</keyword>
<dbReference type="Pfam" id="PF01310">
    <property type="entry name" value="Adeno_PVIII"/>
    <property type="match status" value="1"/>
</dbReference>